<dbReference type="EMBL" id="JAAZIL010000083">
    <property type="protein sequence ID" value="NLZ24742.1"/>
    <property type="molecule type" value="Genomic_DNA"/>
</dbReference>
<name>A0A847VE81_9BACT</name>
<sequence length="182" mass="21332">MSIIDYLFPKQCLLCSRIGYDICPKCIVKISHSLPSCCICNNLNNDYHTHTYCSTTDIQCFTGWYLTKEVKQKIERKKQLQIYSVHRYLLELLIDYLNINNIITNSKILPLPTDDFKTERLNRYLARCIRGNNSNNLLYIGESTKDIDVLRKKKRLLLQKPLHLQVLVLFTQIGPPHREGEE</sequence>
<dbReference type="AlphaFoldDB" id="A0A847VE81"/>
<protein>
    <recommendedName>
        <fullName evidence="3">ComF family protein</fullName>
    </recommendedName>
</protein>
<dbReference type="Proteomes" id="UP000564033">
    <property type="component" value="Unassembled WGS sequence"/>
</dbReference>
<evidence type="ECO:0000313" key="2">
    <source>
        <dbReference type="Proteomes" id="UP000564033"/>
    </source>
</evidence>
<comment type="caution">
    <text evidence="1">The sequence shown here is derived from an EMBL/GenBank/DDBJ whole genome shotgun (WGS) entry which is preliminary data.</text>
</comment>
<evidence type="ECO:0008006" key="3">
    <source>
        <dbReference type="Google" id="ProtNLM"/>
    </source>
</evidence>
<gene>
    <name evidence="1" type="ORF">GX888_03305</name>
</gene>
<evidence type="ECO:0000313" key="1">
    <source>
        <dbReference type="EMBL" id="NLZ24742.1"/>
    </source>
</evidence>
<proteinExistence type="predicted"/>
<accession>A0A847VE81</accession>
<organism evidence="1 2">
    <name type="scientific">Candidatus Dojkabacteria bacterium</name>
    <dbReference type="NCBI Taxonomy" id="2099670"/>
    <lineage>
        <taxon>Bacteria</taxon>
        <taxon>Candidatus Dojkabacteria</taxon>
    </lineage>
</organism>
<reference evidence="1 2" key="1">
    <citation type="journal article" date="2020" name="Biotechnol. Biofuels">
        <title>New insights from the biogas microbiome by comprehensive genome-resolved metagenomics of nearly 1600 species originating from multiple anaerobic digesters.</title>
        <authorList>
            <person name="Campanaro S."/>
            <person name="Treu L."/>
            <person name="Rodriguez-R L.M."/>
            <person name="Kovalovszki A."/>
            <person name="Ziels R.M."/>
            <person name="Maus I."/>
            <person name="Zhu X."/>
            <person name="Kougias P.G."/>
            <person name="Basile A."/>
            <person name="Luo G."/>
            <person name="Schluter A."/>
            <person name="Konstantinidis K.T."/>
            <person name="Angelidaki I."/>
        </authorList>
    </citation>
    <scope>NUCLEOTIDE SEQUENCE [LARGE SCALE GENOMIC DNA]</scope>
    <source>
        <strain evidence="1">AS19jrsBPTG_9</strain>
    </source>
</reference>